<gene>
    <name evidence="2" type="ORF">ERS852533_01310</name>
</gene>
<dbReference type="RefSeq" id="WP_055055767.1">
    <property type="nucleotide sequence ID" value="NZ_CZBA01000006.1"/>
</dbReference>
<feature type="domain" description="DUF6848" evidence="1">
    <location>
        <begin position="27"/>
        <end position="129"/>
    </location>
</feature>
<organism evidence="2 3">
    <name type="scientific">Blautia obeum</name>
    <dbReference type="NCBI Taxonomy" id="40520"/>
    <lineage>
        <taxon>Bacteria</taxon>
        <taxon>Bacillati</taxon>
        <taxon>Bacillota</taxon>
        <taxon>Clostridia</taxon>
        <taxon>Lachnospirales</taxon>
        <taxon>Lachnospiraceae</taxon>
        <taxon>Blautia</taxon>
    </lineage>
</organism>
<dbReference type="Proteomes" id="UP000095413">
    <property type="component" value="Unassembled WGS sequence"/>
</dbReference>
<evidence type="ECO:0000259" key="1">
    <source>
        <dbReference type="Pfam" id="PF20941"/>
    </source>
</evidence>
<dbReference type="EMBL" id="CZBA01000006">
    <property type="protein sequence ID" value="CUP42583.1"/>
    <property type="molecule type" value="Genomic_DNA"/>
</dbReference>
<sequence>MNDTREEQLLNAGKAADAEKKTDVESLKKKYAASDEKVYTVVTTVQVDDETEDEFTFLFKKPKAASYDRYVKTMSNSVTKASKSFAFDNIIDEQRDMLKETVEEYPAITISLADKLLRMLGLADTTSVKKL</sequence>
<evidence type="ECO:0000313" key="3">
    <source>
        <dbReference type="Proteomes" id="UP000095413"/>
    </source>
</evidence>
<dbReference type="Pfam" id="PF20941">
    <property type="entry name" value="DUF6848"/>
    <property type="match status" value="1"/>
</dbReference>
<dbReference type="Gene3D" id="3.30.2220.10">
    <property type="entry name" value="rbstp2171"/>
    <property type="match status" value="1"/>
</dbReference>
<accession>A0A174N1S2</accession>
<dbReference type="AlphaFoldDB" id="A0A174N1S2"/>
<dbReference type="InterPro" id="IPR049294">
    <property type="entry name" value="DUF6848"/>
</dbReference>
<protein>
    <recommendedName>
        <fullName evidence="1">DUF6848 domain-containing protein</fullName>
    </recommendedName>
</protein>
<evidence type="ECO:0000313" key="2">
    <source>
        <dbReference type="EMBL" id="CUP42583.1"/>
    </source>
</evidence>
<proteinExistence type="predicted"/>
<reference evidence="2 3" key="1">
    <citation type="submission" date="2015-09" db="EMBL/GenBank/DDBJ databases">
        <authorList>
            <consortium name="Pathogen Informatics"/>
        </authorList>
    </citation>
    <scope>NUCLEOTIDE SEQUENCE [LARGE SCALE GENOMIC DNA]</scope>
    <source>
        <strain evidence="2 3">2789STDY5834921</strain>
    </source>
</reference>
<name>A0A174N1S2_9FIRM</name>
<dbReference type="OrthoDB" id="2624713at2"/>